<dbReference type="Proteomes" id="UP000430692">
    <property type="component" value="Unassembled WGS sequence"/>
</dbReference>
<gene>
    <name evidence="2" type="ORF">GSM42_07475</name>
</gene>
<feature type="transmembrane region" description="Helical" evidence="1">
    <location>
        <begin position="53"/>
        <end position="71"/>
    </location>
</feature>
<organism evidence="2 3">
    <name type="scientific">Shimazuella alba</name>
    <dbReference type="NCBI Taxonomy" id="2690964"/>
    <lineage>
        <taxon>Bacteria</taxon>
        <taxon>Bacillati</taxon>
        <taxon>Bacillota</taxon>
        <taxon>Bacilli</taxon>
        <taxon>Bacillales</taxon>
        <taxon>Thermoactinomycetaceae</taxon>
        <taxon>Shimazuella</taxon>
    </lineage>
</organism>
<feature type="transmembrane region" description="Helical" evidence="1">
    <location>
        <begin position="126"/>
        <end position="145"/>
    </location>
</feature>
<feature type="transmembrane region" description="Helical" evidence="1">
    <location>
        <begin position="152"/>
        <end position="174"/>
    </location>
</feature>
<name>A0A6I4VUK5_9BACL</name>
<feature type="transmembrane region" description="Helical" evidence="1">
    <location>
        <begin position="194"/>
        <end position="212"/>
    </location>
</feature>
<sequence length="218" mass="25938">MQPQKWRKIEIFSAILVFLLSYLFVAVIFFAKWPNWWEWTVPERSPMTWLQSLLLFSNALAASILVIWNYLQSDKSKMFWWALLALGFAYLMLDERFAIHERIRDLYLAPNQIKIPVFFWTSDGDFILLLYGLIAMLFIFPYFKLFQVRKAAVYWVISSFSVAVISISMDSISFKSYPRIVQNIQQFSEEILEIFVMNSFLIALLFVLSFSIQQTWKR</sequence>
<evidence type="ECO:0000313" key="3">
    <source>
        <dbReference type="Proteomes" id="UP000430692"/>
    </source>
</evidence>
<dbReference type="RefSeq" id="WP_160800929.1">
    <property type="nucleotide sequence ID" value="NZ_WUUL01000004.1"/>
</dbReference>
<evidence type="ECO:0000256" key="1">
    <source>
        <dbReference type="SAM" id="Phobius"/>
    </source>
</evidence>
<comment type="caution">
    <text evidence="2">The sequence shown here is derived from an EMBL/GenBank/DDBJ whole genome shotgun (WGS) entry which is preliminary data.</text>
</comment>
<dbReference type="EMBL" id="WUUL01000004">
    <property type="protein sequence ID" value="MXQ53570.1"/>
    <property type="molecule type" value="Genomic_DNA"/>
</dbReference>
<keyword evidence="1" id="KW-0472">Membrane</keyword>
<evidence type="ECO:0000313" key="2">
    <source>
        <dbReference type="EMBL" id="MXQ53570.1"/>
    </source>
</evidence>
<protein>
    <submittedName>
        <fullName evidence="2">Uncharacterized protein</fullName>
    </submittedName>
</protein>
<keyword evidence="1" id="KW-1133">Transmembrane helix</keyword>
<dbReference type="AlphaFoldDB" id="A0A6I4VUK5"/>
<keyword evidence="1" id="KW-0812">Transmembrane</keyword>
<proteinExistence type="predicted"/>
<keyword evidence="3" id="KW-1185">Reference proteome</keyword>
<feature type="transmembrane region" description="Helical" evidence="1">
    <location>
        <begin position="78"/>
        <end position="93"/>
    </location>
</feature>
<feature type="transmembrane region" description="Helical" evidence="1">
    <location>
        <begin position="12"/>
        <end position="33"/>
    </location>
</feature>
<reference evidence="2 3" key="1">
    <citation type="submission" date="2019-12" db="EMBL/GenBank/DDBJ databases">
        <title>Whole-genome analyses of novel actinobacteria.</title>
        <authorList>
            <person name="Sahin N."/>
            <person name="Saygin H."/>
        </authorList>
    </citation>
    <scope>NUCLEOTIDE SEQUENCE [LARGE SCALE GENOMIC DNA]</scope>
    <source>
        <strain evidence="2 3">KC615</strain>
    </source>
</reference>
<accession>A0A6I4VUK5</accession>